<evidence type="ECO:0000256" key="4">
    <source>
        <dbReference type="ARBA" id="ARBA00023163"/>
    </source>
</evidence>
<protein>
    <recommendedName>
        <fullName evidence="7">CopY family transcriptional regulator</fullName>
    </recommendedName>
</protein>
<dbReference type="STRING" id="1424294.Gferi_21360"/>
<dbReference type="Proteomes" id="UP000095743">
    <property type="component" value="Chromosome"/>
</dbReference>
<evidence type="ECO:0000313" key="6">
    <source>
        <dbReference type="Proteomes" id="UP000095743"/>
    </source>
</evidence>
<dbReference type="RefSeq" id="WP_069980123.1">
    <property type="nucleotide sequence ID" value="NZ_CP017269.1"/>
</dbReference>
<dbReference type="KEGG" id="gfe:Gferi_21360"/>
<dbReference type="AlphaFoldDB" id="A0A1D8GLR4"/>
<evidence type="ECO:0000256" key="1">
    <source>
        <dbReference type="ARBA" id="ARBA00011046"/>
    </source>
</evidence>
<dbReference type="Gene3D" id="1.10.4040.10">
    <property type="entry name" value="Penicillinase repressor domain"/>
    <property type="match status" value="1"/>
</dbReference>
<keyword evidence="4" id="KW-0804">Transcription</keyword>
<name>A0A1D8GLR4_9FIRM</name>
<dbReference type="GO" id="GO:0003677">
    <property type="term" value="F:DNA binding"/>
    <property type="evidence" value="ECO:0007669"/>
    <property type="project" value="UniProtKB-KW"/>
</dbReference>
<organism evidence="5 6">
    <name type="scientific">Geosporobacter ferrireducens</name>
    <dbReference type="NCBI Taxonomy" id="1424294"/>
    <lineage>
        <taxon>Bacteria</taxon>
        <taxon>Bacillati</taxon>
        <taxon>Bacillota</taxon>
        <taxon>Clostridia</taxon>
        <taxon>Peptostreptococcales</taxon>
        <taxon>Thermotaleaceae</taxon>
        <taxon>Geosporobacter</taxon>
    </lineage>
</organism>
<evidence type="ECO:0000256" key="2">
    <source>
        <dbReference type="ARBA" id="ARBA00023015"/>
    </source>
</evidence>
<evidence type="ECO:0000256" key="3">
    <source>
        <dbReference type="ARBA" id="ARBA00023125"/>
    </source>
</evidence>
<dbReference type="GO" id="GO:0045892">
    <property type="term" value="P:negative regulation of DNA-templated transcription"/>
    <property type="evidence" value="ECO:0007669"/>
    <property type="project" value="InterPro"/>
</dbReference>
<dbReference type="SUPFAM" id="SSF46785">
    <property type="entry name" value="Winged helix' DNA-binding domain"/>
    <property type="match status" value="1"/>
</dbReference>
<proteinExistence type="inferred from homology"/>
<keyword evidence="6" id="KW-1185">Reference proteome</keyword>
<dbReference type="InterPro" id="IPR036388">
    <property type="entry name" value="WH-like_DNA-bd_sf"/>
</dbReference>
<keyword evidence="2" id="KW-0805">Transcription regulation</keyword>
<dbReference type="InterPro" id="IPR005650">
    <property type="entry name" value="BlaI_family"/>
</dbReference>
<dbReference type="Gene3D" id="1.10.10.10">
    <property type="entry name" value="Winged helix-like DNA-binding domain superfamily/Winged helix DNA-binding domain"/>
    <property type="match status" value="1"/>
</dbReference>
<accession>A0A1D8GLR4</accession>
<keyword evidence="3" id="KW-0238">DNA-binding</keyword>
<dbReference type="EMBL" id="CP017269">
    <property type="protein sequence ID" value="AOT71857.1"/>
    <property type="molecule type" value="Genomic_DNA"/>
</dbReference>
<sequence>MENKAFEISEAELEVIKVLWKTDKPMTAQEVCDTVVNKEWKYTTASTLLSRLVEKGAVAYKKKGKSYLYYPIIKKEDYKQSQTKNLVSKLYDGSVKNLAVSLFKAGEMSADDIEEIKKMFNL</sequence>
<gene>
    <name evidence="5" type="ORF">Gferi_21360</name>
</gene>
<evidence type="ECO:0000313" key="5">
    <source>
        <dbReference type="EMBL" id="AOT71857.1"/>
    </source>
</evidence>
<comment type="similarity">
    <text evidence="1">Belongs to the BlaI transcriptional regulatory family.</text>
</comment>
<dbReference type="Pfam" id="PF03965">
    <property type="entry name" value="Penicillinase_R"/>
    <property type="match status" value="1"/>
</dbReference>
<reference evidence="5 6" key="1">
    <citation type="submission" date="2016-09" db="EMBL/GenBank/DDBJ databases">
        <title>Genomic analysis reveals versatility of anaerobic energy metabolism of Geosporobacter ferrireducens IRF9 of phylum Firmicutes.</title>
        <authorList>
            <person name="Kim S.-J."/>
        </authorList>
    </citation>
    <scope>NUCLEOTIDE SEQUENCE [LARGE SCALE GENOMIC DNA]</scope>
    <source>
        <strain evidence="5 6">IRF9</strain>
    </source>
</reference>
<dbReference type="InterPro" id="IPR036390">
    <property type="entry name" value="WH_DNA-bd_sf"/>
</dbReference>
<dbReference type="PIRSF" id="PIRSF019455">
    <property type="entry name" value="CopR_AtkY"/>
    <property type="match status" value="1"/>
</dbReference>
<evidence type="ECO:0008006" key="7">
    <source>
        <dbReference type="Google" id="ProtNLM"/>
    </source>
</evidence>